<accession>A0A6S6M365</accession>
<dbReference type="Proteomes" id="UP000515472">
    <property type="component" value="Chromosome"/>
</dbReference>
<evidence type="ECO:0000313" key="1">
    <source>
        <dbReference type="EMBL" id="BCG48128.1"/>
    </source>
</evidence>
<dbReference type="KEGG" id="gbn:GEOBRER4_28780"/>
<proteinExistence type="predicted"/>
<dbReference type="AlphaFoldDB" id="A0A6S6M365"/>
<name>A0A6S6M365_9BACT</name>
<dbReference type="RefSeq" id="WP_185242921.1">
    <property type="nucleotide sequence ID" value="NZ_AP023213.1"/>
</dbReference>
<reference evidence="1 2" key="1">
    <citation type="submission" date="2020-06" db="EMBL/GenBank/DDBJ databases">
        <title>Interaction of electrochemicaly active bacteria, Geobacter bremensis R4 on different carbon anode.</title>
        <authorList>
            <person name="Meng L."/>
            <person name="Yoshida N."/>
        </authorList>
    </citation>
    <scope>NUCLEOTIDE SEQUENCE [LARGE SCALE GENOMIC DNA]</scope>
    <source>
        <strain evidence="1 2">R4</strain>
    </source>
</reference>
<protein>
    <submittedName>
        <fullName evidence="1">Uncharacterized protein</fullName>
    </submittedName>
</protein>
<evidence type="ECO:0000313" key="2">
    <source>
        <dbReference type="Proteomes" id="UP000515472"/>
    </source>
</evidence>
<organism evidence="1 2">
    <name type="scientific">Citrifermentans bremense</name>
    <dbReference type="NCBI Taxonomy" id="60035"/>
    <lineage>
        <taxon>Bacteria</taxon>
        <taxon>Pseudomonadati</taxon>
        <taxon>Thermodesulfobacteriota</taxon>
        <taxon>Desulfuromonadia</taxon>
        <taxon>Geobacterales</taxon>
        <taxon>Geobacteraceae</taxon>
        <taxon>Citrifermentans</taxon>
    </lineage>
</organism>
<keyword evidence="2" id="KW-1185">Reference proteome</keyword>
<gene>
    <name evidence="1" type="ORF">GEOBRER4_n3000</name>
</gene>
<sequence length="63" mass="7250">MSKENKPLCKWDKDEIKENLKELKKLVAEPRFICRKCARAAHSEALLCKPEPLDEKKGGKKPT</sequence>
<dbReference type="EMBL" id="AP023213">
    <property type="protein sequence ID" value="BCG48128.1"/>
    <property type="molecule type" value="Genomic_DNA"/>
</dbReference>